<dbReference type="PANTHER" id="PTHR32089">
    <property type="entry name" value="METHYL-ACCEPTING CHEMOTAXIS PROTEIN MCPB"/>
    <property type="match status" value="1"/>
</dbReference>
<evidence type="ECO:0000313" key="5">
    <source>
        <dbReference type="Proteomes" id="UP001281656"/>
    </source>
</evidence>
<dbReference type="SUPFAM" id="SSF58104">
    <property type="entry name" value="Methyl-accepting chemotaxis protein (MCP) signaling domain"/>
    <property type="match status" value="1"/>
</dbReference>
<reference evidence="4 5" key="1">
    <citation type="submission" date="2023-04" db="EMBL/GenBank/DDBJ databases">
        <title>Clostridium tannerae sp. nov., isolated from the fecal material of an alpaca.</title>
        <authorList>
            <person name="Miller S."/>
            <person name="Hendry M."/>
            <person name="King J."/>
            <person name="Sankaranarayanan K."/>
            <person name="Lawson P.A."/>
        </authorList>
    </citation>
    <scope>NUCLEOTIDE SEQUENCE [LARGE SCALE GENOMIC DNA]</scope>
    <source>
        <strain evidence="4 5">A1-XYC3</strain>
    </source>
</reference>
<dbReference type="RefSeq" id="WP_318798666.1">
    <property type="nucleotide sequence ID" value="NZ_JARUJP010000018.1"/>
</dbReference>
<dbReference type="PANTHER" id="PTHR32089:SF112">
    <property type="entry name" value="LYSOZYME-LIKE PROTEIN-RELATED"/>
    <property type="match status" value="1"/>
</dbReference>
<proteinExistence type="predicted"/>
<dbReference type="Gene3D" id="1.10.287.950">
    <property type="entry name" value="Methyl-accepting chemotaxis protein"/>
    <property type="match status" value="1"/>
</dbReference>
<dbReference type="EMBL" id="JARUJP010000018">
    <property type="protein sequence ID" value="MDW8802302.1"/>
    <property type="molecule type" value="Genomic_DNA"/>
</dbReference>
<dbReference type="Pfam" id="PF00015">
    <property type="entry name" value="MCPsignal"/>
    <property type="match status" value="1"/>
</dbReference>
<gene>
    <name evidence="4" type="ORF">P8V03_14195</name>
</gene>
<protein>
    <submittedName>
        <fullName evidence="4">Methyl-accepting chemotaxis protein</fullName>
    </submittedName>
</protein>
<dbReference type="Proteomes" id="UP001281656">
    <property type="component" value="Unassembled WGS sequence"/>
</dbReference>
<dbReference type="PROSITE" id="PS50111">
    <property type="entry name" value="CHEMOTAXIS_TRANSDUC_2"/>
    <property type="match status" value="1"/>
</dbReference>
<evidence type="ECO:0000313" key="4">
    <source>
        <dbReference type="EMBL" id="MDW8802302.1"/>
    </source>
</evidence>
<dbReference type="InterPro" id="IPR004089">
    <property type="entry name" value="MCPsignal_dom"/>
</dbReference>
<evidence type="ECO:0000256" key="1">
    <source>
        <dbReference type="ARBA" id="ARBA00023224"/>
    </source>
</evidence>
<sequence>MNKINNRKDYGNEFLNAYGILIPFFQHFFSEDILLSIADTEKYLDIYGNEKLNLDVKAGDLISKDGGDQEAIKTKRVVIKRIPQDIFGMEIQSISIPALDDNDKVVGCVSLCKNLNRQYQVSNLSKTLSSALQQISESTNELSLGVQTIADANYAITQNILDTNEEVQNTDEILNFVRNVARQTNLLGLNASIEAARAGDMGKGFNVVAKEIRKLSTSSSESIKKIDEVLKRIQSSVLSISDSINEINNTFNKQASSFQEINALIQELSASAEVLEGIAESY</sequence>
<keyword evidence="1 2" id="KW-0807">Transducer</keyword>
<comment type="caution">
    <text evidence="4">The sequence shown here is derived from an EMBL/GenBank/DDBJ whole genome shotgun (WGS) entry which is preliminary data.</text>
</comment>
<accession>A0ABU4JW23</accession>
<evidence type="ECO:0000256" key="2">
    <source>
        <dbReference type="PROSITE-ProRule" id="PRU00284"/>
    </source>
</evidence>
<evidence type="ECO:0000259" key="3">
    <source>
        <dbReference type="PROSITE" id="PS50111"/>
    </source>
</evidence>
<dbReference type="SMART" id="SM00283">
    <property type="entry name" value="MA"/>
    <property type="match status" value="1"/>
</dbReference>
<feature type="domain" description="Methyl-accepting transducer" evidence="3">
    <location>
        <begin position="121"/>
        <end position="282"/>
    </location>
</feature>
<organism evidence="4 5">
    <name type="scientific">Clostridium tanneri</name>
    <dbReference type="NCBI Taxonomy" id="3037988"/>
    <lineage>
        <taxon>Bacteria</taxon>
        <taxon>Bacillati</taxon>
        <taxon>Bacillota</taxon>
        <taxon>Clostridia</taxon>
        <taxon>Eubacteriales</taxon>
        <taxon>Clostridiaceae</taxon>
        <taxon>Clostridium</taxon>
    </lineage>
</organism>
<keyword evidence="5" id="KW-1185">Reference proteome</keyword>
<name>A0ABU4JW23_9CLOT</name>